<evidence type="ECO:0000313" key="2">
    <source>
        <dbReference type="EMBL" id="KAK1171689.1"/>
    </source>
</evidence>
<sequence>MPAFFLLLRSLLIRLLSSKLAGSAAQFLRRSLSTAGSHLGSLLRRIWDRIRSQESREAILSCVLCLLNMNKKVDV</sequence>
<dbReference type="GO" id="GO:0060538">
    <property type="term" value="P:skeletal muscle organ development"/>
    <property type="evidence" value="ECO:0007669"/>
    <property type="project" value="InterPro"/>
</dbReference>
<reference evidence="2" key="1">
    <citation type="submission" date="2022-02" db="EMBL/GenBank/DDBJ databases">
        <title>Atlantic sturgeon de novo genome assembly.</title>
        <authorList>
            <person name="Stock M."/>
            <person name="Klopp C."/>
            <person name="Guiguen Y."/>
            <person name="Cabau C."/>
            <person name="Parinello H."/>
            <person name="Santidrian Yebra-Pimentel E."/>
            <person name="Kuhl H."/>
            <person name="Dirks R.P."/>
            <person name="Guessner J."/>
            <person name="Wuertz S."/>
            <person name="Du K."/>
            <person name="Schartl M."/>
        </authorList>
    </citation>
    <scope>NUCLEOTIDE SEQUENCE</scope>
    <source>
        <strain evidence="2">STURGEONOMICS-FGT-2020</strain>
        <tissue evidence="2">Whole blood</tissue>
    </source>
</reference>
<evidence type="ECO:0000256" key="1">
    <source>
        <dbReference type="SAM" id="SignalP"/>
    </source>
</evidence>
<dbReference type="GO" id="GO:0007520">
    <property type="term" value="P:myoblast fusion"/>
    <property type="evidence" value="ECO:0007669"/>
    <property type="project" value="InterPro"/>
</dbReference>
<proteinExistence type="predicted"/>
<gene>
    <name evidence="2" type="primary">mymx</name>
    <name evidence="2" type="ORF">AOXY_G6576</name>
</gene>
<feature type="chain" id="PRO_5042158962" evidence="1">
    <location>
        <begin position="19"/>
        <end position="75"/>
    </location>
</feature>
<feature type="signal peptide" evidence="1">
    <location>
        <begin position="1"/>
        <end position="18"/>
    </location>
</feature>
<accession>A0AAD8LRD7</accession>
<dbReference type="InterPro" id="IPR039014">
    <property type="entry name" value="Myomixer"/>
</dbReference>
<evidence type="ECO:0000313" key="3">
    <source>
        <dbReference type="Proteomes" id="UP001230051"/>
    </source>
</evidence>
<dbReference type="Pfam" id="PF21950">
    <property type="entry name" value="MINION"/>
    <property type="match status" value="1"/>
</dbReference>
<comment type="caution">
    <text evidence="2">The sequence shown here is derived from an EMBL/GenBank/DDBJ whole genome shotgun (WGS) entry which is preliminary data.</text>
</comment>
<dbReference type="EMBL" id="JAGXEW010000005">
    <property type="protein sequence ID" value="KAK1171689.1"/>
    <property type="molecule type" value="Genomic_DNA"/>
</dbReference>
<organism evidence="2 3">
    <name type="scientific">Acipenser oxyrinchus oxyrinchus</name>
    <dbReference type="NCBI Taxonomy" id="40147"/>
    <lineage>
        <taxon>Eukaryota</taxon>
        <taxon>Metazoa</taxon>
        <taxon>Chordata</taxon>
        <taxon>Craniata</taxon>
        <taxon>Vertebrata</taxon>
        <taxon>Euteleostomi</taxon>
        <taxon>Actinopterygii</taxon>
        <taxon>Chondrostei</taxon>
        <taxon>Acipenseriformes</taxon>
        <taxon>Acipenseridae</taxon>
        <taxon>Acipenser</taxon>
    </lineage>
</organism>
<dbReference type="Proteomes" id="UP001230051">
    <property type="component" value="Unassembled WGS sequence"/>
</dbReference>
<dbReference type="CDD" id="cd20278">
    <property type="entry name" value="Minion"/>
    <property type="match status" value="1"/>
</dbReference>
<keyword evidence="3" id="KW-1185">Reference proteome</keyword>
<keyword evidence="1" id="KW-0732">Signal</keyword>
<dbReference type="AlphaFoldDB" id="A0AAD8LRD7"/>
<name>A0AAD8LRD7_ACIOX</name>
<protein>
    <submittedName>
        <fullName evidence="2">Protein myomixer-like</fullName>
    </submittedName>
</protein>